<dbReference type="Proteomes" id="UP000636709">
    <property type="component" value="Unassembled WGS sequence"/>
</dbReference>
<comment type="caution">
    <text evidence="3">The sequence shown here is derived from an EMBL/GenBank/DDBJ whole genome shotgun (WGS) entry which is preliminary data.</text>
</comment>
<dbReference type="OrthoDB" id="534348at2759"/>
<proteinExistence type="predicted"/>
<dbReference type="InterPro" id="IPR000730">
    <property type="entry name" value="Pr_cel_nuc_antig"/>
</dbReference>
<dbReference type="GO" id="GO:0006275">
    <property type="term" value="P:regulation of DNA replication"/>
    <property type="evidence" value="ECO:0007669"/>
    <property type="project" value="InterPro"/>
</dbReference>
<dbReference type="GO" id="GO:0006272">
    <property type="term" value="P:leading strand elongation"/>
    <property type="evidence" value="ECO:0007669"/>
    <property type="project" value="TreeGrafter"/>
</dbReference>
<gene>
    <name evidence="3" type="ORF">HU200_005981</name>
</gene>
<dbReference type="Gene3D" id="3.10.150.10">
    <property type="entry name" value="DNA Polymerase III, subunit A, domain 2"/>
    <property type="match status" value="1"/>
</dbReference>
<dbReference type="AlphaFoldDB" id="A0A835KW02"/>
<evidence type="ECO:0000313" key="4">
    <source>
        <dbReference type="Proteomes" id="UP000636709"/>
    </source>
</evidence>
<evidence type="ECO:0000259" key="2">
    <source>
        <dbReference type="Pfam" id="PF00705"/>
    </source>
</evidence>
<name>A0A835KW02_9POAL</name>
<dbReference type="InterPro" id="IPR046938">
    <property type="entry name" value="DNA_clamp_sf"/>
</dbReference>
<evidence type="ECO:0000256" key="1">
    <source>
        <dbReference type="ARBA" id="ARBA00023125"/>
    </source>
</evidence>
<dbReference type="GO" id="GO:0006298">
    <property type="term" value="P:mismatch repair"/>
    <property type="evidence" value="ECO:0007669"/>
    <property type="project" value="TreeGrafter"/>
</dbReference>
<protein>
    <recommendedName>
        <fullName evidence="2">Proliferating cell nuclear antigen PCNA N-terminal domain-containing protein</fullName>
    </recommendedName>
</protein>
<dbReference type="GO" id="GO:0003677">
    <property type="term" value="F:DNA binding"/>
    <property type="evidence" value="ECO:0007669"/>
    <property type="project" value="UniProtKB-KW"/>
</dbReference>
<dbReference type="PANTHER" id="PTHR11352">
    <property type="entry name" value="PROLIFERATING CELL NUCLEAR ANTIGEN"/>
    <property type="match status" value="1"/>
</dbReference>
<dbReference type="GO" id="GO:0019985">
    <property type="term" value="P:translesion synthesis"/>
    <property type="evidence" value="ECO:0007669"/>
    <property type="project" value="TreeGrafter"/>
</dbReference>
<dbReference type="GO" id="GO:0030337">
    <property type="term" value="F:DNA polymerase processivity factor activity"/>
    <property type="evidence" value="ECO:0007669"/>
    <property type="project" value="InterPro"/>
</dbReference>
<dbReference type="Pfam" id="PF00705">
    <property type="entry name" value="PCNA_N"/>
    <property type="match status" value="1"/>
</dbReference>
<feature type="domain" description="Proliferating cell nuclear antigen PCNA N-terminal" evidence="2">
    <location>
        <begin position="1"/>
        <end position="124"/>
    </location>
</feature>
<dbReference type="PRINTS" id="PR00339">
    <property type="entry name" value="PCNACYCLIN"/>
</dbReference>
<sequence>MLVLKLVKDSLFLNVLEAILELSDVANVDCSSTGLTLQAVDTDHVVIITLFFPAESFEHYKCQEHLRIGIPIDGMFKAIRCANKGDTITMSTDDENHNTITLSFKSPKAKKATMTYNLVLVDANSLRLKIPDWQDLDPDYQAFVQMPSAEFMRVCNYLSTITGNGT</sequence>
<dbReference type="SUPFAM" id="SSF55979">
    <property type="entry name" value="DNA clamp"/>
    <property type="match status" value="1"/>
</dbReference>
<dbReference type="InterPro" id="IPR022648">
    <property type="entry name" value="Pr_cel_nuc_antig_N"/>
</dbReference>
<accession>A0A835KW02</accession>
<evidence type="ECO:0000313" key="3">
    <source>
        <dbReference type="EMBL" id="KAF8772266.1"/>
    </source>
</evidence>
<dbReference type="PANTHER" id="PTHR11352:SF0">
    <property type="entry name" value="PROLIFERATING CELL NUCLEAR ANTIGEN"/>
    <property type="match status" value="1"/>
</dbReference>
<keyword evidence="4" id="KW-1185">Reference proteome</keyword>
<dbReference type="GO" id="GO:0043626">
    <property type="term" value="C:PCNA complex"/>
    <property type="evidence" value="ECO:0007669"/>
    <property type="project" value="TreeGrafter"/>
</dbReference>
<dbReference type="CDD" id="cd00577">
    <property type="entry name" value="PCNA"/>
    <property type="match status" value="1"/>
</dbReference>
<keyword evidence="1" id="KW-0238">DNA-binding</keyword>
<organism evidence="3 4">
    <name type="scientific">Digitaria exilis</name>
    <dbReference type="NCBI Taxonomy" id="1010633"/>
    <lineage>
        <taxon>Eukaryota</taxon>
        <taxon>Viridiplantae</taxon>
        <taxon>Streptophyta</taxon>
        <taxon>Embryophyta</taxon>
        <taxon>Tracheophyta</taxon>
        <taxon>Spermatophyta</taxon>
        <taxon>Magnoliopsida</taxon>
        <taxon>Liliopsida</taxon>
        <taxon>Poales</taxon>
        <taxon>Poaceae</taxon>
        <taxon>PACMAD clade</taxon>
        <taxon>Panicoideae</taxon>
        <taxon>Panicodae</taxon>
        <taxon>Paniceae</taxon>
        <taxon>Anthephorinae</taxon>
        <taxon>Digitaria</taxon>
    </lineage>
</organism>
<reference evidence="3" key="1">
    <citation type="submission" date="2020-07" db="EMBL/GenBank/DDBJ databases">
        <title>Genome sequence and genetic diversity analysis of an under-domesticated orphan crop, white fonio (Digitaria exilis).</title>
        <authorList>
            <person name="Bennetzen J.L."/>
            <person name="Chen S."/>
            <person name="Ma X."/>
            <person name="Wang X."/>
            <person name="Yssel A.E.J."/>
            <person name="Chaluvadi S.R."/>
            <person name="Johnson M."/>
            <person name="Gangashetty P."/>
            <person name="Hamidou F."/>
            <person name="Sanogo M.D."/>
            <person name="Zwaenepoel A."/>
            <person name="Wallace J."/>
            <person name="Van De Peer Y."/>
            <person name="Van Deynze A."/>
        </authorList>
    </citation>
    <scope>NUCLEOTIDE SEQUENCE</scope>
    <source>
        <tissue evidence="3">Leaves</tissue>
    </source>
</reference>
<dbReference type="NCBIfam" id="TIGR00590">
    <property type="entry name" value="pcna"/>
    <property type="match status" value="1"/>
</dbReference>
<dbReference type="EMBL" id="JACEFO010000423">
    <property type="protein sequence ID" value="KAF8772266.1"/>
    <property type="molecule type" value="Genomic_DNA"/>
</dbReference>